<accession>A0A6B9ZNN2</accession>
<gene>
    <name evidence="2" type="ORF">GWR21_22330</name>
</gene>
<proteinExistence type="predicted"/>
<keyword evidence="3" id="KW-1185">Reference proteome</keyword>
<dbReference type="RefSeq" id="WP_162333894.1">
    <property type="nucleotide sequence ID" value="NZ_CP048113.1"/>
</dbReference>
<sequence length="204" mass="23596">MKKILWMAVLQLGTIQAFSQSYIYQLFNREDKVQSWQYFQEYSCMYASVMGRISFTKNLSFKQRLSPENHINLDSLDKPAIAFKNSLPNDFDKNGAPVFPFNMDPDHAKESPWVENIYLRDDSKGGIQVFGVIKLIYDDNITGNKKGTQRIKNIIIISDPKMLKKYVSFVKRLKDVRKDEIQKMQEEEKLAPPPPPPPPPPPGR</sequence>
<name>A0A6B9ZNN2_9BACT</name>
<dbReference type="EMBL" id="CP048113">
    <property type="protein sequence ID" value="QHS62243.1"/>
    <property type="molecule type" value="Genomic_DNA"/>
</dbReference>
<feature type="region of interest" description="Disordered" evidence="1">
    <location>
        <begin position="178"/>
        <end position="204"/>
    </location>
</feature>
<dbReference type="Proteomes" id="UP000476411">
    <property type="component" value="Chromosome"/>
</dbReference>
<evidence type="ECO:0000313" key="3">
    <source>
        <dbReference type="Proteomes" id="UP000476411"/>
    </source>
</evidence>
<evidence type="ECO:0000256" key="1">
    <source>
        <dbReference type="SAM" id="MobiDB-lite"/>
    </source>
</evidence>
<dbReference type="KEGG" id="chih:GWR21_22330"/>
<evidence type="ECO:0000313" key="2">
    <source>
        <dbReference type="EMBL" id="QHS62243.1"/>
    </source>
</evidence>
<dbReference type="AlphaFoldDB" id="A0A6B9ZNN2"/>
<reference evidence="2 3" key="1">
    <citation type="submission" date="2020-01" db="EMBL/GenBank/DDBJ databases">
        <title>Complete genome sequence of Chitinophaga sp. H33E-04 isolated from quinoa roots.</title>
        <authorList>
            <person name="Weon H.-Y."/>
            <person name="Lee S.A."/>
        </authorList>
    </citation>
    <scope>NUCLEOTIDE SEQUENCE [LARGE SCALE GENOMIC DNA]</scope>
    <source>
        <strain evidence="2 3">H33E-04</strain>
    </source>
</reference>
<organism evidence="2 3">
    <name type="scientific">Chitinophaga agri</name>
    <dbReference type="NCBI Taxonomy" id="2703787"/>
    <lineage>
        <taxon>Bacteria</taxon>
        <taxon>Pseudomonadati</taxon>
        <taxon>Bacteroidota</taxon>
        <taxon>Chitinophagia</taxon>
        <taxon>Chitinophagales</taxon>
        <taxon>Chitinophagaceae</taxon>
        <taxon>Chitinophaga</taxon>
    </lineage>
</organism>
<feature type="compositionally biased region" description="Pro residues" evidence="1">
    <location>
        <begin position="191"/>
        <end position="204"/>
    </location>
</feature>
<feature type="compositionally biased region" description="Basic and acidic residues" evidence="1">
    <location>
        <begin position="178"/>
        <end position="190"/>
    </location>
</feature>
<protein>
    <submittedName>
        <fullName evidence="2">Uncharacterized protein</fullName>
    </submittedName>
</protein>